<dbReference type="WBParaSite" id="PS1159_v2.g14265.t1">
    <property type="protein sequence ID" value="PS1159_v2.g14265.t1"/>
    <property type="gene ID" value="PS1159_v2.g14265"/>
</dbReference>
<name>A0AC35F654_9BILA</name>
<accession>A0AC35F654</accession>
<evidence type="ECO:0000313" key="2">
    <source>
        <dbReference type="WBParaSite" id="PS1159_v2.g14265.t1"/>
    </source>
</evidence>
<reference evidence="2" key="1">
    <citation type="submission" date="2022-11" db="UniProtKB">
        <authorList>
            <consortium name="WormBaseParasite"/>
        </authorList>
    </citation>
    <scope>IDENTIFICATION</scope>
</reference>
<evidence type="ECO:0000313" key="1">
    <source>
        <dbReference type="Proteomes" id="UP000887580"/>
    </source>
</evidence>
<proteinExistence type="predicted"/>
<organism evidence="1 2">
    <name type="scientific">Panagrolaimus sp. PS1159</name>
    <dbReference type="NCBI Taxonomy" id="55785"/>
    <lineage>
        <taxon>Eukaryota</taxon>
        <taxon>Metazoa</taxon>
        <taxon>Ecdysozoa</taxon>
        <taxon>Nematoda</taxon>
        <taxon>Chromadorea</taxon>
        <taxon>Rhabditida</taxon>
        <taxon>Tylenchina</taxon>
        <taxon>Panagrolaimomorpha</taxon>
        <taxon>Panagrolaimoidea</taxon>
        <taxon>Panagrolaimidae</taxon>
        <taxon>Panagrolaimus</taxon>
    </lineage>
</organism>
<protein>
    <submittedName>
        <fullName evidence="2">Cysteine-rich DPF motif domain-containing protein 1</fullName>
    </submittedName>
</protein>
<dbReference type="Proteomes" id="UP000887580">
    <property type="component" value="Unplaced"/>
</dbReference>
<sequence length="164" mass="19305">MKNEENKAFEPYESVPSSSATITTNVAIANDPPDKAVEEEEKEITKEEEKEGPEYFQFQCVLCSFDVRARYGDLKIGKLEYQGKVYYTRSPFREYDRTKKVTLRDYVIVGTKCCQCFRDVCVKIQCSFYYEQNYCITCIMQNRGNFPNKVIEHIISRNNEYQKK</sequence>